<dbReference type="OrthoDB" id="9772484at2"/>
<keyword evidence="15" id="KW-1185">Reference proteome</keyword>
<keyword evidence="5" id="KW-0285">Flavoprotein</keyword>
<dbReference type="InterPro" id="IPR014729">
    <property type="entry name" value="Rossmann-like_a/b/a_fold"/>
</dbReference>
<dbReference type="InterPro" id="IPR036155">
    <property type="entry name" value="Crypto/Photolyase_N_sf"/>
</dbReference>
<dbReference type="EMBL" id="FO681347">
    <property type="protein sequence ID" value="CCV63787.1"/>
    <property type="molecule type" value="Genomic_DNA"/>
</dbReference>
<dbReference type="HOGENOM" id="CLU_026342_2_1_14"/>
<dbReference type="Gene3D" id="1.25.40.80">
    <property type="match status" value="1"/>
</dbReference>
<evidence type="ECO:0000256" key="1">
    <source>
        <dbReference type="ARBA" id="ARBA00001974"/>
    </source>
</evidence>
<dbReference type="PROSITE" id="PS51645">
    <property type="entry name" value="PHR_CRY_ALPHA_BETA"/>
    <property type="match status" value="1"/>
</dbReference>
<dbReference type="RefSeq" id="WP_026655191.1">
    <property type="nucleotide sequence ID" value="NC_022538.1"/>
</dbReference>
<evidence type="ECO:0000256" key="11">
    <source>
        <dbReference type="ARBA" id="ARBA00031671"/>
    </source>
</evidence>
<dbReference type="Pfam" id="PF00875">
    <property type="entry name" value="DNA_photolyase"/>
    <property type="match status" value="1"/>
</dbReference>
<evidence type="ECO:0000259" key="13">
    <source>
        <dbReference type="PROSITE" id="PS51645"/>
    </source>
</evidence>
<gene>
    <name evidence="14" type="primary">phrB</name>
    <name evidence="14" type="ORF">BN85402100</name>
</gene>
<evidence type="ECO:0000256" key="5">
    <source>
        <dbReference type="ARBA" id="ARBA00022630"/>
    </source>
</evidence>
<keyword evidence="10 14" id="KW-0456">Lyase</keyword>
<keyword evidence="9" id="KW-0234">DNA repair</keyword>
<reference evidence="14 15" key="1">
    <citation type="journal article" date="2013" name="J. Mol. Microbiol. Biotechnol.">
        <title>Analysis of the Complete Genomes of Acholeplasma brassicae , A. palmae and A. laidlawii and Their Comparison to the Obligate Parasites from ' Candidatus Phytoplasma'.</title>
        <authorList>
            <person name="Kube M."/>
            <person name="Siewert C."/>
            <person name="Migdoll A.M."/>
            <person name="Duduk B."/>
            <person name="Holz S."/>
            <person name="Rabus R."/>
            <person name="Seemuller E."/>
            <person name="Mitrovic J."/>
            <person name="Muller I."/>
            <person name="Buttner C."/>
            <person name="Reinhardt R."/>
        </authorList>
    </citation>
    <scope>NUCLEOTIDE SEQUENCE [LARGE SCALE GENOMIC DNA]</scope>
    <source>
        <strain evidence="14 15">J233</strain>
    </source>
</reference>
<dbReference type="PANTHER" id="PTHR10211:SF0">
    <property type="entry name" value="DEOXYRIBODIPYRIMIDINE PHOTO-LYASE"/>
    <property type="match status" value="1"/>
</dbReference>
<accession>U4KJY2</accession>
<evidence type="ECO:0000256" key="2">
    <source>
        <dbReference type="ARBA" id="ARBA00006409"/>
    </source>
</evidence>
<dbReference type="GO" id="GO:0003904">
    <property type="term" value="F:deoxyribodipyrimidine photo-lyase activity"/>
    <property type="evidence" value="ECO:0007669"/>
    <property type="project" value="UniProtKB-EC"/>
</dbReference>
<sequence>MNSDRITYLIKGSQENNKEYVLYFMQQSARVSYNHALAFAIKKANEKNLPLVVCFLFTDNYLGANRRHYQFLLEGIKEVAQQLDSLGITFITRYGDLLESIQPLLEKTALFVMDYGYLKPQLVLRRSIYNYIKTNLDLETYMIESDVLIPVRKAYPKLAYGAYVLRPHLIRKRALYKDFKGLEEIKNQMKVNLTTELDFTNINAFLDHMKIDQTIKASDLFKGGYSQALLHLEDFFTNKIKHYENRNDPSLRIQSYLSIYLHFGQISVLEIIDYLDDKLSQNEITLEIYDSFFEQLVVRRELSFNFVTYQPNYDTFSYMTEKWAYDTMKEHENDPREFLYHKEELELGKTHDIYFNAAMKEMRVTGFMAGYMRMYWAKKIMEWSLSMQEAYETIVDLNNKYFLDGRDPNSYQNIAWCFGKADRPWANRNIFGTLRYMNSDGLKRKFKIEQYLEYIDKL</sequence>
<keyword evidence="6" id="KW-0227">DNA damage</keyword>
<dbReference type="Gene3D" id="3.40.50.620">
    <property type="entry name" value="HUPs"/>
    <property type="match status" value="1"/>
</dbReference>
<dbReference type="GO" id="GO:0003677">
    <property type="term" value="F:DNA binding"/>
    <property type="evidence" value="ECO:0007669"/>
    <property type="project" value="UniProtKB-KW"/>
</dbReference>
<dbReference type="InterPro" id="IPR036134">
    <property type="entry name" value="Crypto/Photolyase_FAD-like_sf"/>
</dbReference>
<dbReference type="STRING" id="1318466.BN85402100"/>
<dbReference type="PANTHER" id="PTHR10211">
    <property type="entry name" value="DEOXYRIBODIPYRIMIDINE PHOTOLYASE"/>
    <property type="match status" value="1"/>
</dbReference>
<evidence type="ECO:0000313" key="15">
    <source>
        <dbReference type="Proteomes" id="UP000032740"/>
    </source>
</evidence>
<comment type="cofactor">
    <cofactor evidence="1">
        <name>FAD</name>
        <dbReference type="ChEBI" id="CHEBI:57692"/>
    </cofactor>
</comment>
<name>U4KJY2_ALTPJ</name>
<dbReference type="InterPro" id="IPR052219">
    <property type="entry name" value="Photolyase_Class-2"/>
</dbReference>
<evidence type="ECO:0000256" key="3">
    <source>
        <dbReference type="ARBA" id="ARBA00013149"/>
    </source>
</evidence>
<evidence type="ECO:0000256" key="10">
    <source>
        <dbReference type="ARBA" id="ARBA00023239"/>
    </source>
</evidence>
<dbReference type="EC" id="4.1.99.3" evidence="3"/>
<dbReference type="Proteomes" id="UP000032740">
    <property type="component" value="Chromosome"/>
</dbReference>
<dbReference type="KEGG" id="apal:BN85402100"/>
<dbReference type="FunFam" id="1.10.579.10:FF:000002">
    <property type="entry name" value="Deoxyribodipyrimidine photolyase"/>
    <property type="match status" value="1"/>
</dbReference>
<evidence type="ECO:0000256" key="8">
    <source>
        <dbReference type="ARBA" id="ARBA00023125"/>
    </source>
</evidence>
<dbReference type="AlphaFoldDB" id="U4KJY2"/>
<organism evidence="14 15">
    <name type="scientific">Alteracholeplasma palmae (strain ATCC 49389 / J233)</name>
    <name type="common">Acholeplasma palmae</name>
    <dbReference type="NCBI Taxonomy" id="1318466"/>
    <lineage>
        <taxon>Bacteria</taxon>
        <taxon>Bacillati</taxon>
        <taxon>Mycoplasmatota</taxon>
        <taxon>Mollicutes</taxon>
        <taxon>Acholeplasmatales</taxon>
        <taxon>Acholeplasmataceae</taxon>
        <taxon>Acholeplasma</taxon>
    </lineage>
</organism>
<dbReference type="InterPro" id="IPR006050">
    <property type="entry name" value="DNA_photolyase_N"/>
</dbReference>
<proteinExistence type="inferred from homology"/>
<keyword evidence="7" id="KW-0274">FAD</keyword>
<protein>
    <recommendedName>
        <fullName evidence="4">Deoxyribodipyrimidine photo-lyase</fullName>
        <ecNumber evidence="3">4.1.99.3</ecNumber>
    </recommendedName>
    <alternativeName>
        <fullName evidence="11">DNA photolyase</fullName>
    </alternativeName>
</protein>
<evidence type="ECO:0000256" key="9">
    <source>
        <dbReference type="ARBA" id="ARBA00023204"/>
    </source>
</evidence>
<keyword evidence="8" id="KW-0238">DNA-binding</keyword>
<evidence type="ECO:0000313" key="14">
    <source>
        <dbReference type="EMBL" id="CCV63787.1"/>
    </source>
</evidence>
<evidence type="ECO:0000256" key="12">
    <source>
        <dbReference type="ARBA" id="ARBA00033999"/>
    </source>
</evidence>
<evidence type="ECO:0000256" key="7">
    <source>
        <dbReference type="ARBA" id="ARBA00022827"/>
    </source>
</evidence>
<dbReference type="SUPFAM" id="SSF48173">
    <property type="entry name" value="Cryptochrome/photolyase FAD-binding domain"/>
    <property type="match status" value="1"/>
</dbReference>
<evidence type="ECO:0000256" key="6">
    <source>
        <dbReference type="ARBA" id="ARBA00022763"/>
    </source>
</evidence>
<dbReference type="Gene3D" id="1.10.579.10">
    <property type="entry name" value="DNA Cyclobutane Dipyrimidine Photolyase, subunit A, domain 3"/>
    <property type="match status" value="1"/>
</dbReference>
<comment type="catalytic activity">
    <reaction evidence="12">
        <text>cyclobutadipyrimidine (in DNA) = 2 pyrimidine residues (in DNA).</text>
        <dbReference type="EC" id="4.1.99.3"/>
    </reaction>
</comment>
<feature type="domain" description="Photolyase/cryptochrome alpha/beta" evidence="13">
    <location>
        <begin position="19"/>
        <end position="148"/>
    </location>
</feature>
<comment type="similarity">
    <text evidence="2">Belongs to the DNA photolyase class-2 family.</text>
</comment>
<dbReference type="GO" id="GO:0000719">
    <property type="term" value="P:photoreactive repair"/>
    <property type="evidence" value="ECO:0007669"/>
    <property type="project" value="TreeGrafter"/>
</dbReference>
<evidence type="ECO:0000256" key="4">
    <source>
        <dbReference type="ARBA" id="ARBA00014046"/>
    </source>
</evidence>
<dbReference type="SUPFAM" id="SSF52425">
    <property type="entry name" value="Cryptochrome/photolyase, N-terminal domain"/>
    <property type="match status" value="1"/>
</dbReference>